<dbReference type="EMBL" id="SMLW01000591">
    <property type="protein sequence ID" value="MTI26644.1"/>
    <property type="molecule type" value="Genomic_DNA"/>
</dbReference>
<dbReference type="SUPFAM" id="SSF69304">
    <property type="entry name" value="Tricorn protease N-terminal domain"/>
    <property type="match status" value="1"/>
</dbReference>
<protein>
    <submittedName>
        <fullName evidence="1">Uncharacterized protein</fullName>
    </submittedName>
</protein>
<dbReference type="Proteomes" id="UP000798808">
    <property type="component" value="Unassembled WGS sequence"/>
</dbReference>
<sequence length="971" mass="111362">MQKYLCLFILTIAPFVVCGQKQVLDNNPPAMDWRQINTPGFRVIFPHGYSKEAQRVANTLEHVRMAETESMGEDAPRKISLILQNQNSVSNGFVTLGPRRSEFYTMPPQDYNFIGTNRWLDLLAVHEYRHIVQFQQSKTGWNKFFYYLFGENTQAGMAFSAAPPWFWEGDATAIETSFTHSGRGRIPSFNRVFRANLLEGKRFNYHKQHLRSYKDYIPNHYVLGYHFVTHLRRRTNDPDIWGKVSNSAFSWPFIPFTFSNALKRHTGTYLVKNYDMMMNELDSVWTKQLQGLETTRFEPVNERRSKAFTDYSFPQILDNGKLVALKSGIGDIQQFVYIGADGEDEKVFVPGIMNESGMLSSAKNKVVWNEIHFDPRWRVRTYSVIKAFDFETEKLKVITHKTRYGGAAISPDAGRIVTVLTTEDQNTYLVILDYDTGQEIKRFDNPENAFYSMARWSDDGERIVALKTTEAGRSVVAFNVNSGAEQTLVPASYENKGHPVLYKNMLFYNSPLSGIDNIYMYDLESGEYYQVTSSKYGAYNPEISNAGDFVYYNDHTVNGLDVVRIPLDKSGWRLLTAVEDRSVKYYQPVVEQEGHEDILNSVPATEYPEKKYSRLGHIINLHSWGPYASTDLNSAQFGVFSQDVLSTTAISLGYQYDAVEETGFGYVNVSYQGFYPIIDLQVSKGSRSTEEAVTNENNQVEDVTFNWDETSVDVGLRLPLLLTRSKYHRELSLENEVGITKVENFNQNFRFLDQQSDGDLYTNVATVNYFNLLKQSIRDINSKWGQSFAGSYTSSPFGGDYDAGQLALRGTLYFPGLFKHHSFYLRGAYQHKSWKLDTLNNDTYLLSNQIPLPRGYSHSTWEDFFAASANYTLPLWYPDIALGPLLNLKRIRTNLFYDYGYSEIDLVNQAQRVRLQREDTYHSVGADVLFDVNFLRFPADIALGFRFSYAEPNNFKSGGSKFEFLISNISF</sequence>
<name>A0ABW9RTM6_9BACT</name>
<dbReference type="RefSeq" id="WP_155173655.1">
    <property type="nucleotide sequence ID" value="NZ_BAAAFL010000027.1"/>
</dbReference>
<comment type="caution">
    <text evidence="1">The sequence shown here is derived from an EMBL/GenBank/DDBJ whole genome shotgun (WGS) entry which is preliminary data.</text>
</comment>
<proteinExistence type="predicted"/>
<accession>A0ABW9RTM6</accession>
<dbReference type="InterPro" id="IPR011042">
    <property type="entry name" value="6-blade_b-propeller_TolB-like"/>
</dbReference>
<evidence type="ECO:0000313" key="2">
    <source>
        <dbReference type="Proteomes" id="UP000798808"/>
    </source>
</evidence>
<reference evidence="1 2" key="1">
    <citation type="submission" date="2019-02" db="EMBL/GenBank/DDBJ databases">
        <authorList>
            <person name="Goldberg S.R."/>
            <person name="Haltli B.A."/>
            <person name="Correa H."/>
            <person name="Russell K.G."/>
        </authorList>
    </citation>
    <scope>NUCLEOTIDE SEQUENCE [LARGE SCALE GENOMIC DNA]</scope>
    <source>
        <strain evidence="1 2">JCM 16186</strain>
    </source>
</reference>
<organism evidence="1 2">
    <name type="scientific">Fulvivirga kasyanovii</name>
    <dbReference type="NCBI Taxonomy" id="396812"/>
    <lineage>
        <taxon>Bacteria</taxon>
        <taxon>Pseudomonadati</taxon>
        <taxon>Bacteroidota</taxon>
        <taxon>Cytophagia</taxon>
        <taxon>Cytophagales</taxon>
        <taxon>Fulvivirgaceae</taxon>
        <taxon>Fulvivirga</taxon>
    </lineage>
</organism>
<dbReference type="Gene3D" id="2.120.10.30">
    <property type="entry name" value="TolB, C-terminal domain"/>
    <property type="match status" value="1"/>
</dbReference>
<gene>
    <name evidence="1" type="ORF">E1163_16935</name>
</gene>
<keyword evidence="2" id="KW-1185">Reference proteome</keyword>
<evidence type="ECO:0000313" key="1">
    <source>
        <dbReference type="EMBL" id="MTI26644.1"/>
    </source>
</evidence>
<dbReference type="PANTHER" id="PTHR36842">
    <property type="entry name" value="PROTEIN TOLB HOMOLOG"/>
    <property type="match status" value="1"/>
</dbReference>
<dbReference type="PANTHER" id="PTHR36842:SF1">
    <property type="entry name" value="PROTEIN TOLB"/>
    <property type="match status" value="1"/>
</dbReference>